<gene>
    <name evidence="1" type="ORF">CYMTET_54250</name>
</gene>
<comment type="caution">
    <text evidence="1">The sequence shown here is derived from an EMBL/GenBank/DDBJ whole genome shotgun (WGS) entry which is preliminary data.</text>
</comment>
<dbReference type="EMBL" id="LGRX02035271">
    <property type="protein sequence ID" value="KAK3235543.1"/>
    <property type="molecule type" value="Genomic_DNA"/>
</dbReference>
<keyword evidence="2" id="KW-1185">Reference proteome</keyword>
<dbReference type="Proteomes" id="UP001190700">
    <property type="component" value="Unassembled WGS sequence"/>
</dbReference>
<sequence>MSTSDRSKRIACDEIDSTKGQSLKIQDLLQQWVSRDKKEVLAICSTFTTDISRRILELVEEDGFENDVGQSKVARDDLISRDEHQALQKLLAESRLTRELLEDIKSLSRQDLRKFRDEWIRNIVSRALTPTLRDLTQRVTDSYDRRERIINQWSAKRAISRDGTDSPPRKR</sequence>
<organism evidence="1 2">
    <name type="scientific">Cymbomonas tetramitiformis</name>
    <dbReference type="NCBI Taxonomy" id="36881"/>
    <lineage>
        <taxon>Eukaryota</taxon>
        <taxon>Viridiplantae</taxon>
        <taxon>Chlorophyta</taxon>
        <taxon>Pyramimonadophyceae</taxon>
        <taxon>Pyramimonadales</taxon>
        <taxon>Pyramimonadaceae</taxon>
        <taxon>Cymbomonas</taxon>
    </lineage>
</organism>
<protein>
    <submittedName>
        <fullName evidence="1">Uncharacterized protein</fullName>
    </submittedName>
</protein>
<name>A0AAE0BFB1_9CHLO</name>
<proteinExistence type="predicted"/>
<accession>A0AAE0BFB1</accession>
<evidence type="ECO:0000313" key="2">
    <source>
        <dbReference type="Proteomes" id="UP001190700"/>
    </source>
</evidence>
<evidence type="ECO:0000313" key="1">
    <source>
        <dbReference type="EMBL" id="KAK3235543.1"/>
    </source>
</evidence>
<dbReference type="AlphaFoldDB" id="A0AAE0BFB1"/>
<reference evidence="1 2" key="1">
    <citation type="journal article" date="2015" name="Genome Biol. Evol.">
        <title>Comparative Genomics of a Bacterivorous Green Alga Reveals Evolutionary Causalities and Consequences of Phago-Mixotrophic Mode of Nutrition.</title>
        <authorList>
            <person name="Burns J.A."/>
            <person name="Paasch A."/>
            <person name="Narechania A."/>
            <person name="Kim E."/>
        </authorList>
    </citation>
    <scope>NUCLEOTIDE SEQUENCE [LARGE SCALE GENOMIC DNA]</scope>
    <source>
        <strain evidence="1 2">PLY_AMNH</strain>
    </source>
</reference>